<dbReference type="Pfam" id="PF10720">
    <property type="entry name" value="DUF2515"/>
    <property type="match status" value="1"/>
</dbReference>
<dbReference type="InterPro" id="IPR019658">
    <property type="entry name" value="DUF2515"/>
</dbReference>
<evidence type="ECO:0000313" key="1">
    <source>
        <dbReference type="EMBL" id="MBH0229778.1"/>
    </source>
</evidence>
<organism evidence="1 2">
    <name type="scientific">Halobacillus yeomjeoni</name>
    <dbReference type="NCBI Taxonomy" id="311194"/>
    <lineage>
        <taxon>Bacteria</taxon>
        <taxon>Bacillati</taxon>
        <taxon>Bacillota</taxon>
        <taxon>Bacilli</taxon>
        <taxon>Bacillales</taxon>
        <taxon>Bacillaceae</taxon>
        <taxon>Halobacillus</taxon>
    </lineage>
</organism>
<accession>A0A931HUQ4</accession>
<dbReference type="Proteomes" id="UP000614490">
    <property type="component" value="Unassembled WGS sequence"/>
</dbReference>
<dbReference type="EMBL" id="JADZSC010000001">
    <property type="protein sequence ID" value="MBH0229778.1"/>
    <property type="molecule type" value="Genomic_DNA"/>
</dbReference>
<name>A0A931HUQ4_9BACI</name>
<dbReference type="RefSeq" id="WP_197316370.1">
    <property type="nucleotide sequence ID" value="NZ_JADZSC010000001.1"/>
</dbReference>
<protein>
    <submittedName>
        <fullName evidence="1">DUF2515 domain-containing protein</fullName>
    </submittedName>
</protein>
<reference evidence="1 2" key="1">
    <citation type="journal article" date="2005" name="Int. J. Syst. Evol. Microbiol.">
        <title>Halobacillus yeomjeoni sp. nov., isolated from a marine solar saltern in Korea.</title>
        <authorList>
            <person name="Yoon J.H."/>
            <person name="Kang S.J."/>
            <person name="Lee C.H."/>
            <person name="Oh H.W."/>
            <person name="Oh T.K."/>
        </authorList>
    </citation>
    <scope>NUCLEOTIDE SEQUENCE [LARGE SCALE GENOMIC DNA]</scope>
    <source>
        <strain evidence="1 2">KCTC 3957</strain>
    </source>
</reference>
<keyword evidence="2" id="KW-1185">Reference proteome</keyword>
<comment type="caution">
    <text evidence="1">The sequence shown here is derived from an EMBL/GenBank/DDBJ whole genome shotgun (WGS) entry which is preliminary data.</text>
</comment>
<dbReference type="AlphaFoldDB" id="A0A931HUQ4"/>
<proteinExistence type="predicted"/>
<evidence type="ECO:0000313" key="2">
    <source>
        <dbReference type="Proteomes" id="UP000614490"/>
    </source>
</evidence>
<sequence>MWRNKPIQQLKKHLKDYLQHPAKTPSLSMKEKALINRIRVVTQNENRNNVTRTMAYLNFYLKNREIHWALLAHLVSRNAGWNMTDLKGEFLPRLITGKEQIDFFVFLERGNWLIFQDAYPQLLLYAESKKAGTPLFHLLPALGVSSFMIPNWKHFWEHQSSSLLTTALIINEQNYIENRVVHNSLYKDTVVETLSFKLQDLFDMNQILFPFDEKKTKLVGDTVHHFSSLHDRISIGIVLYKLLFSEKLEAIVSWVGDHPHTGSRKDYWPEVFNDVKETLPGESAEKPCKMGAGAPRIFSPTLEKAWEDWTHQSAEPGDWFKDMKVFPYFKKDGKGHTGDIEEHYCDTIEKLEFAVFTKKVFFRRE</sequence>
<gene>
    <name evidence="1" type="ORF">H0267_06060</name>
</gene>